<comment type="caution">
    <text evidence="1">The sequence shown here is derived from an EMBL/GenBank/DDBJ whole genome shotgun (WGS) entry which is preliminary data.</text>
</comment>
<accession>A0AAJ0CX79</accession>
<evidence type="ECO:0000313" key="1">
    <source>
        <dbReference type="EMBL" id="KAK2608605.1"/>
    </source>
</evidence>
<feature type="non-terminal residue" evidence="1">
    <location>
        <position position="1"/>
    </location>
</feature>
<dbReference type="EMBL" id="JASWJB010000035">
    <property type="protein sequence ID" value="KAK2608605.1"/>
    <property type="molecule type" value="Genomic_DNA"/>
</dbReference>
<sequence length="108" mass="12146">AAFTSKPKGAPISDPAWISSEDIYGEISRCVDPLAADVARTRNEKTTIWQYKPELARVVMRIGDFVLRYETGKEPDHVLPNDRGARRQQPGWHSSSSAWFLARFVPSS</sequence>
<protein>
    <submittedName>
        <fullName evidence="1">Uncharacterized protein</fullName>
    </submittedName>
</protein>
<gene>
    <name evidence="1" type="ORF">QQS21_002831</name>
</gene>
<name>A0AAJ0CX79_9HYPO</name>
<reference evidence="1" key="1">
    <citation type="submission" date="2023-06" db="EMBL/GenBank/DDBJ databases">
        <title>Conoideocrella luteorostrata (Hypocreales: Clavicipitaceae), a potential biocontrol fungus for elongate hemlock scale in United States Christmas tree production areas.</title>
        <authorList>
            <person name="Barrett H."/>
            <person name="Lovett B."/>
            <person name="Macias A.M."/>
            <person name="Stajich J.E."/>
            <person name="Kasson M.T."/>
        </authorList>
    </citation>
    <scope>NUCLEOTIDE SEQUENCE</scope>
    <source>
        <strain evidence="1">ARSEF 14590</strain>
    </source>
</reference>
<keyword evidence="2" id="KW-1185">Reference proteome</keyword>
<proteinExistence type="predicted"/>
<dbReference type="AlphaFoldDB" id="A0AAJ0CX79"/>
<dbReference type="Proteomes" id="UP001251528">
    <property type="component" value="Unassembled WGS sequence"/>
</dbReference>
<organism evidence="1 2">
    <name type="scientific">Conoideocrella luteorostrata</name>
    <dbReference type="NCBI Taxonomy" id="1105319"/>
    <lineage>
        <taxon>Eukaryota</taxon>
        <taxon>Fungi</taxon>
        <taxon>Dikarya</taxon>
        <taxon>Ascomycota</taxon>
        <taxon>Pezizomycotina</taxon>
        <taxon>Sordariomycetes</taxon>
        <taxon>Hypocreomycetidae</taxon>
        <taxon>Hypocreales</taxon>
        <taxon>Clavicipitaceae</taxon>
        <taxon>Conoideocrella</taxon>
    </lineage>
</organism>
<evidence type="ECO:0000313" key="2">
    <source>
        <dbReference type="Proteomes" id="UP001251528"/>
    </source>
</evidence>